<dbReference type="PANTHER" id="PTHR24372">
    <property type="entry name" value="GLYCOPROTEIN HORMONE RECEPTOR"/>
    <property type="match status" value="1"/>
</dbReference>
<keyword evidence="11" id="KW-0732">Signal</keyword>
<keyword evidence="2" id="KW-0433">Leucine-rich repeat</keyword>
<dbReference type="EMBL" id="CAWYQH010000141">
    <property type="protein sequence ID" value="CAK8694887.1"/>
    <property type="molecule type" value="Genomic_DNA"/>
</dbReference>
<reference evidence="13 14" key="1">
    <citation type="submission" date="2024-02" db="EMBL/GenBank/DDBJ databases">
        <authorList>
            <person name="Daric V."/>
            <person name="Darras S."/>
        </authorList>
    </citation>
    <scope>NUCLEOTIDE SEQUENCE [LARGE SCALE GENOMIC DNA]</scope>
</reference>
<evidence type="ECO:0000313" key="13">
    <source>
        <dbReference type="EMBL" id="CAK8694887.1"/>
    </source>
</evidence>
<feature type="disulfide bond" evidence="8">
    <location>
        <begin position="227"/>
        <end position="242"/>
    </location>
</feature>
<feature type="region of interest" description="Disordered" evidence="9">
    <location>
        <begin position="915"/>
        <end position="941"/>
    </location>
</feature>
<sequence>MIFKTWLCLLFLLRVTSSEKNSNCSISNAFYCSDGGCIESKYFCDFHPDCSDGSDEIPFNETIHGEKDGISCIVKRKRGSSGRDAPVRACLLTPEHVCNHELNCFFGEDESTCSHTYQCQKLPYPYTIYAEKQYKVRVQFCDNKQDCLDGSDEMKYSPGARGFQCAVTKTRITTKCLLPTTYVCDGVADCDDGTDECRCGMQKEGFIYDRCFQCFDESLVVPRKKVCDGIFDCPDLSDECLCSMKKNSICDQLCKVGQDCGECQVGQIMCLRTNASLPVVCLNRTNMCDQHFDCPDGEDERNCNIDEMQIFKCTDERSYIQLYRRCDNHNDCEDGSDEIGCNNLHECHPYLRNRDGTYNFATPRFTTKCDKIPDCAGLDDECNQSICTNGSLPAFCSHVEANGFICPNSRSSIIGKEICDGFPTCNDTSPPDSADEFDCENRFYCNDSGAVSLPIHIPIADKCNAITDCYDVSDEIGCDNTTHFYCKTGLPIYIPKRKVCDGIQDCLDGEDECQGCAASPFSSDAFVIHSYALQVFVWIFGIFSAFGNLGVLIHNILQLLRDRAKMSSLAVNHRILLVNLALADLLFGIYLLSLAVTNAVYSGSYCRQDIQWRASTTCNALGVIAVISIESSILLLSVMATNRLLIVLKPFKTRVKKRYVFLSLFFTWTFSITLATVPLSQYQEDYFVSSVWYRSNSFLTIVNRNEMESFVTKLLSLQDPLNLVFFNNSYSDWKPTWETMFAVVSHLNPSYTPEHLYGYYSAHGVCLPRLYADPSSDRSWGFTLFLIILDFCLFIWILGAYIAISRVSRSRGKQAGRNMRESSNHLERKITRIIITNFLCWIPICIMAFVKFGGGYVSDEAYAVSAIILLPINPAFNPFLYSHLPDLIWEALLPVRKRFASTKCGKWCHESMGKAMSMRSRRERSRATTKTSAGRKQNQESFLVKHRKGSPVGNTAKVTPISRRHGVADKTSEMLGQPHSSSHTTTANQEAVTTKM</sequence>
<evidence type="ECO:0000256" key="7">
    <source>
        <dbReference type="ARBA" id="ARBA00023157"/>
    </source>
</evidence>
<feature type="transmembrane region" description="Helical" evidence="10">
    <location>
        <begin position="830"/>
        <end position="850"/>
    </location>
</feature>
<protein>
    <recommendedName>
        <fullName evidence="12">G-protein coupled receptors family 1 profile domain-containing protein</fullName>
    </recommendedName>
</protein>
<evidence type="ECO:0000256" key="4">
    <source>
        <dbReference type="ARBA" id="ARBA00022737"/>
    </source>
</evidence>
<name>A0ABP0GTG9_CLALP</name>
<dbReference type="PROSITE" id="PS50262">
    <property type="entry name" value="G_PROTEIN_RECEP_F1_2"/>
    <property type="match status" value="1"/>
</dbReference>
<comment type="subcellular location">
    <subcellularLocation>
        <location evidence="1">Membrane</location>
    </subcellularLocation>
</comment>
<feature type="transmembrane region" description="Helical" evidence="10">
    <location>
        <begin position="531"/>
        <end position="554"/>
    </location>
</feature>
<keyword evidence="3 10" id="KW-0812">Transmembrane</keyword>
<evidence type="ECO:0000313" key="14">
    <source>
        <dbReference type="Proteomes" id="UP001642483"/>
    </source>
</evidence>
<feature type="region of interest" description="Disordered" evidence="9">
    <location>
        <begin position="973"/>
        <end position="996"/>
    </location>
</feature>
<keyword evidence="7 8" id="KW-1015">Disulfide bond</keyword>
<evidence type="ECO:0000259" key="12">
    <source>
        <dbReference type="PROSITE" id="PS50262"/>
    </source>
</evidence>
<dbReference type="PROSITE" id="PS01209">
    <property type="entry name" value="LDLRA_1"/>
    <property type="match status" value="2"/>
</dbReference>
<feature type="transmembrane region" description="Helical" evidence="10">
    <location>
        <begin position="575"/>
        <end position="600"/>
    </location>
</feature>
<evidence type="ECO:0000256" key="10">
    <source>
        <dbReference type="SAM" id="Phobius"/>
    </source>
</evidence>
<evidence type="ECO:0000256" key="2">
    <source>
        <dbReference type="ARBA" id="ARBA00022614"/>
    </source>
</evidence>
<keyword evidence="14" id="KW-1185">Reference proteome</keyword>
<dbReference type="InterPro" id="IPR002172">
    <property type="entry name" value="LDrepeatLR_classA_rpt"/>
</dbReference>
<dbReference type="Gene3D" id="1.20.1070.10">
    <property type="entry name" value="Rhodopsin 7-helix transmembrane proteins"/>
    <property type="match status" value="1"/>
</dbReference>
<accession>A0ABP0GTG9</accession>
<feature type="disulfide bond" evidence="8">
    <location>
        <begin position="326"/>
        <end position="341"/>
    </location>
</feature>
<dbReference type="InterPro" id="IPR036055">
    <property type="entry name" value="LDL_receptor-like_sf"/>
</dbReference>
<dbReference type="PANTHER" id="PTHR24372:SF77">
    <property type="entry name" value="G-PROTEIN COUPLED RECEPTORS FAMILY 1 PROFILE DOMAIN-CONTAINING PROTEIN"/>
    <property type="match status" value="1"/>
</dbReference>
<dbReference type="Pfam" id="PF00057">
    <property type="entry name" value="Ldl_recept_a"/>
    <property type="match status" value="3"/>
</dbReference>
<evidence type="ECO:0000256" key="6">
    <source>
        <dbReference type="ARBA" id="ARBA00023136"/>
    </source>
</evidence>
<evidence type="ECO:0000256" key="8">
    <source>
        <dbReference type="PROSITE-ProRule" id="PRU00124"/>
    </source>
</evidence>
<comment type="caution">
    <text evidence="13">The sequence shown here is derived from an EMBL/GenBank/DDBJ whole genome shotgun (WGS) entry which is preliminary data.</text>
</comment>
<feature type="disulfide bond" evidence="8">
    <location>
        <begin position="288"/>
        <end position="303"/>
    </location>
</feature>
<gene>
    <name evidence="13" type="ORF">CVLEPA_LOCUS28215</name>
</gene>
<feature type="disulfide bond" evidence="8">
    <location>
        <begin position="184"/>
        <end position="199"/>
    </location>
</feature>
<feature type="domain" description="G-protein coupled receptors family 1 profile" evidence="12">
    <location>
        <begin position="547"/>
        <end position="881"/>
    </location>
</feature>
<keyword evidence="4" id="KW-0677">Repeat</keyword>
<organism evidence="13 14">
    <name type="scientific">Clavelina lepadiformis</name>
    <name type="common">Light-bulb sea squirt</name>
    <name type="synonym">Ascidia lepadiformis</name>
    <dbReference type="NCBI Taxonomy" id="159417"/>
    <lineage>
        <taxon>Eukaryota</taxon>
        <taxon>Metazoa</taxon>
        <taxon>Chordata</taxon>
        <taxon>Tunicata</taxon>
        <taxon>Ascidiacea</taxon>
        <taxon>Aplousobranchia</taxon>
        <taxon>Clavelinidae</taxon>
        <taxon>Clavelina</taxon>
    </lineage>
</organism>
<evidence type="ECO:0000256" key="9">
    <source>
        <dbReference type="SAM" id="MobiDB-lite"/>
    </source>
</evidence>
<feature type="transmembrane region" description="Helical" evidence="10">
    <location>
        <begin position="659"/>
        <end position="679"/>
    </location>
</feature>
<dbReference type="PRINTS" id="PR00261">
    <property type="entry name" value="LDLRECEPTOR"/>
</dbReference>
<dbReference type="Proteomes" id="UP001642483">
    <property type="component" value="Unassembled WGS sequence"/>
</dbReference>
<feature type="disulfide bond" evidence="8">
    <location>
        <begin position="463"/>
        <end position="478"/>
    </location>
</feature>
<evidence type="ECO:0000256" key="11">
    <source>
        <dbReference type="SAM" id="SignalP"/>
    </source>
</evidence>
<comment type="caution">
    <text evidence="8">Lacks conserved residue(s) required for the propagation of feature annotation.</text>
</comment>
<dbReference type="SMART" id="SM00192">
    <property type="entry name" value="LDLa"/>
    <property type="match status" value="8"/>
</dbReference>
<dbReference type="InterPro" id="IPR023415">
    <property type="entry name" value="LDLR_class-A_CS"/>
</dbReference>
<dbReference type="Pfam" id="PF00001">
    <property type="entry name" value="7tm_1"/>
    <property type="match status" value="1"/>
</dbReference>
<dbReference type="SUPFAM" id="SSF57424">
    <property type="entry name" value="LDL receptor-like module"/>
    <property type="match status" value="5"/>
</dbReference>
<feature type="signal peptide" evidence="11">
    <location>
        <begin position="1"/>
        <end position="18"/>
    </location>
</feature>
<proteinExistence type="predicted"/>
<feature type="transmembrane region" description="Helical" evidence="10">
    <location>
        <begin position="780"/>
        <end position="804"/>
    </location>
</feature>
<feature type="compositionally biased region" description="Polar residues" evidence="9">
    <location>
        <begin position="978"/>
        <end position="996"/>
    </location>
</feature>
<dbReference type="InterPro" id="IPR017452">
    <property type="entry name" value="GPCR_Rhodpsn_7TM"/>
</dbReference>
<dbReference type="PROSITE" id="PS50068">
    <property type="entry name" value="LDLRA_2"/>
    <property type="match status" value="7"/>
</dbReference>
<dbReference type="InterPro" id="IPR000276">
    <property type="entry name" value="GPCR_Rhodpsn"/>
</dbReference>
<keyword evidence="5 10" id="KW-1133">Transmembrane helix</keyword>
<evidence type="ECO:0000256" key="5">
    <source>
        <dbReference type="ARBA" id="ARBA00022989"/>
    </source>
</evidence>
<evidence type="ECO:0000256" key="3">
    <source>
        <dbReference type="ARBA" id="ARBA00022692"/>
    </source>
</evidence>
<dbReference type="Gene3D" id="4.10.400.10">
    <property type="entry name" value="Low-density Lipoprotein Receptor"/>
    <property type="match status" value="6"/>
</dbReference>
<dbReference type="CDD" id="cd00112">
    <property type="entry name" value="LDLa"/>
    <property type="match status" value="5"/>
</dbReference>
<keyword evidence="6 10" id="KW-0472">Membrane</keyword>
<feature type="disulfide bond" evidence="8">
    <location>
        <begin position="32"/>
        <end position="50"/>
    </location>
</feature>
<feature type="transmembrane region" description="Helical" evidence="10">
    <location>
        <begin position="620"/>
        <end position="638"/>
    </location>
</feature>
<evidence type="ECO:0000256" key="1">
    <source>
        <dbReference type="ARBA" id="ARBA00004370"/>
    </source>
</evidence>
<feature type="chain" id="PRO_5046728256" description="G-protein coupled receptors family 1 profile domain-containing protein" evidence="11">
    <location>
        <begin position="19"/>
        <end position="996"/>
    </location>
</feature>
<dbReference type="SUPFAM" id="SSF81321">
    <property type="entry name" value="Family A G protein-coupled receptor-like"/>
    <property type="match status" value="1"/>
</dbReference>